<reference evidence="2 3" key="1">
    <citation type="submission" date="2019-06" db="EMBL/GenBank/DDBJ databases">
        <title>Whole genome shotgun sequence of Vibrio comitans NBRC 102076.</title>
        <authorList>
            <person name="Hosoyama A."/>
            <person name="Uohara A."/>
            <person name="Ohji S."/>
            <person name="Ichikawa N."/>
        </authorList>
    </citation>
    <scope>NUCLEOTIDE SEQUENCE [LARGE SCALE GENOMIC DNA]</scope>
    <source>
        <strain evidence="2 3">NBRC 102076</strain>
    </source>
</reference>
<proteinExistence type="predicted"/>
<keyword evidence="1" id="KW-0812">Transmembrane</keyword>
<evidence type="ECO:0000256" key="1">
    <source>
        <dbReference type="SAM" id="Phobius"/>
    </source>
</evidence>
<dbReference type="AlphaFoldDB" id="A0A4Y3IRH3"/>
<name>A0A4Y3IRH3_9VIBR</name>
<dbReference type="Proteomes" id="UP000318242">
    <property type="component" value="Unassembled WGS sequence"/>
</dbReference>
<accession>A0A4Y3IRH3</accession>
<gene>
    <name evidence="2" type="ORF">VCO01S_33420</name>
</gene>
<sequence length="80" mass="9372">MKIKKIYLRPKTAFFYRAFVILLVAWSSYVAIDLLANDFGQPQTTRTGVEINFYNYLFRYLVIAGVGIYTLLFVVRTKNH</sequence>
<feature type="transmembrane region" description="Helical" evidence="1">
    <location>
        <begin position="14"/>
        <end position="36"/>
    </location>
</feature>
<comment type="caution">
    <text evidence="2">The sequence shown here is derived from an EMBL/GenBank/DDBJ whole genome shotgun (WGS) entry which is preliminary data.</text>
</comment>
<protein>
    <submittedName>
        <fullName evidence="2">Uncharacterized protein</fullName>
    </submittedName>
</protein>
<keyword evidence="1" id="KW-0472">Membrane</keyword>
<evidence type="ECO:0000313" key="2">
    <source>
        <dbReference type="EMBL" id="GEA62149.1"/>
    </source>
</evidence>
<keyword evidence="3" id="KW-1185">Reference proteome</keyword>
<keyword evidence="1" id="KW-1133">Transmembrane helix</keyword>
<organism evidence="2 3">
    <name type="scientific">Vibrio comitans NBRC 102076</name>
    <dbReference type="NCBI Taxonomy" id="1219078"/>
    <lineage>
        <taxon>Bacteria</taxon>
        <taxon>Pseudomonadati</taxon>
        <taxon>Pseudomonadota</taxon>
        <taxon>Gammaproteobacteria</taxon>
        <taxon>Vibrionales</taxon>
        <taxon>Vibrionaceae</taxon>
        <taxon>Vibrio</taxon>
    </lineage>
</organism>
<evidence type="ECO:0000313" key="3">
    <source>
        <dbReference type="Proteomes" id="UP000318242"/>
    </source>
</evidence>
<dbReference type="EMBL" id="BJLH01000017">
    <property type="protein sequence ID" value="GEA62149.1"/>
    <property type="molecule type" value="Genomic_DNA"/>
</dbReference>
<feature type="transmembrane region" description="Helical" evidence="1">
    <location>
        <begin position="56"/>
        <end position="75"/>
    </location>
</feature>